<dbReference type="PROSITE" id="PS51257">
    <property type="entry name" value="PROKAR_LIPOPROTEIN"/>
    <property type="match status" value="1"/>
</dbReference>
<feature type="signal peptide" evidence="2">
    <location>
        <begin position="1"/>
        <end position="19"/>
    </location>
</feature>
<keyword evidence="2" id="KW-0732">Signal</keyword>
<feature type="compositionally biased region" description="Low complexity" evidence="1">
    <location>
        <begin position="24"/>
        <end position="36"/>
    </location>
</feature>
<keyword evidence="4" id="KW-1185">Reference proteome</keyword>
<feature type="compositionally biased region" description="Pro residues" evidence="1">
    <location>
        <begin position="37"/>
        <end position="58"/>
    </location>
</feature>
<gene>
    <name evidence="3" type="ORF">KC207_14525</name>
</gene>
<organism evidence="3 4">
    <name type="scientific">Phycicoccus avicenniae</name>
    <dbReference type="NCBI Taxonomy" id="2828860"/>
    <lineage>
        <taxon>Bacteria</taxon>
        <taxon>Bacillati</taxon>
        <taxon>Actinomycetota</taxon>
        <taxon>Actinomycetes</taxon>
        <taxon>Micrococcales</taxon>
        <taxon>Intrasporangiaceae</taxon>
        <taxon>Phycicoccus</taxon>
    </lineage>
</organism>
<sequence>MTVRVARLTTLALVGVLLAGCAPSTPEETPVTSTPAAPDPSPDPTPSTDPVPSPPEPYDPAAQRVATGAFPAPEALPEGWTQVDPTAELPQYPGDPEYCGVALERETAPGASLHLYEQSDAGPYVLQYTYVLPDGVAEEVVTDLAAAVERCVAEGRDAEGRVFAAKQAPTVGDASVSVAFVADAGAVSQVTVFRRGGTLVALVGFNPAGLPPLEALGTLAQGVDARLRAG</sequence>
<dbReference type="AlphaFoldDB" id="A0A941D9P0"/>
<comment type="caution">
    <text evidence="3">The sequence shown here is derived from an EMBL/GenBank/DDBJ whole genome shotgun (WGS) entry which is preliminary data.</text>
</comment>
<dbReference type="RefSeq" id="WP_211604037.1">
    <property type="nucleotide sequence ID" value="NZ_JAGSNF010000021.1"/>
</dbReference>
<protein>
    <recommendedName>
        <fullName evidence="5">Sensor domain-containing protein</fullName>
    </recommendedName>
</protein>
<evidence type="ECO:0008006" key="5">
    <source>
        <dbReference type="Google" id="ProtNLM"/>
    </source>
</evidence>
<evidence type="ECO:0000313" key="3">
    <source>
        <dbReference type="EMBL" id="MBR7744508.1"/>
    </source>
</evidence>
<evidence type="ECO:0000256" key="2">
    <source>
        <dbReference type="SAM" id="SignalP"/>
    </source>
</evidence>
<feature type="chain" id="PRO_5038386079" description="Sensor domain-containing protein" evidence="2">
    <location>
        <begin position="20"/>
        <end position="230"/>
    </location>
</feature>
<name>A0A941D9P0_9MICO</name>
<dbReference type="EMBL" id="JAGSNF010000021">
    <property type="protein sequence ID" value="MBR7744508.1"/>
    <property type="molecule type" value="Genomic_DNA"/>
</dbReference>
<evidence type="ECO:0000313" key="4">
    <source>
        <dbReference type="Proteomes" id="UP000677016"/>
    </source>
</evidence>
<reference evidence="3" key="1">
    <citation type="submission" date="2021-04" db="EMBL/GenBank/DDBJ databases">
        <title>Phycicoccus avicenniae sp. nov., a novel endophytic actinomycetes isolated from branch of Avicennia mariana.</title>
        <authorList>
            <person name="Tuo L."/>
        </authorList>
    </citation>
    <scope>NUCLEOTIDE SEQUENCE</scope>
    <source>
        <strain evidence="3">BSK3Z-2</strain>
    </source>
</reference>
<accession>A0A941D9P0</accession>
<proteinExistence type="predicted"/>
<feature type="region of interest" description="Disordered" evidence="1">
    <location>
        <begin position="24"/>
        <end position="97"/>
    </location>
</feature>
<evidence type="ECO:0000256" key="1">
    <source>
        <dbReference type="SAM" id="MobiDB-lite"/>
    </source>
</evidence>
<dbReference type="Proteomes" id="UP000677016">
    <property type="component" value="Unassembled WGS sequence"/>
</dbReference>